<gene>
    <name evidence="2" type="ORF">FSARC_1372</name>
</gene>
<dbReference type="AlphaFoldDB" id="A0A8H4XF85"/>
<feature type="compositionally biased region" description="Low complexity" evidence="1">
    <location>
        <begin position="42"/>
        <end position="51"/>
    </location>
</feature>
<feature type="region of interest" description="Disordered" evidence="1">
    <location>
        <begin position="1"/>
        <end position="51"/>
    </location>
</feature>
<evidence type="ECO:0000313" key="3">
    <source>
        <dbReference type="Proteomes" id="UP000622797"/>
    </source>
</evidence>
<keyword evidence="3" id="KW-1185">Reference proteome</keyword>
<evidence type="ECO:0000313" key="2">
    <source>
        <dbReference type="EMBL" id="KAF4971929.1"/>
    </source>
</evidence>
<evidence type="ECO:0000256" key="1">
    <source>
        <dbReference type="SAM" id="MobiDB-lite"/>
    </source>
</evidence>
<dbReference type="EMBL" id="JABEXW010000075">
    <property type="protein sequence ID" value="KAF4971929.1"/>
    <property type="molecule type" value="Genomic_DNA"/>
</dbReference>
<organism evidence="2 3">
    <name type="scientific">Fusarium sarcochroum</name>
    <dbReference type="NCBI Taxonomy" id="1208366"/>
    <lineage>
        <taxon>Eukaryota</taxon>
        <taxon>Fungi</taxon>
        <taxon>Dikarya</taxon>
        <taxon>Ascomycota</taxon>
        <taxon>Pezizomycotina</taxon>
        <taxon>Sordariomycetes</taxon>
        <taxon>Hypocreomycetidae</taxon>
        <taxon>Hypocreales</taxon>
        <taxon>Nectriaceae</taxon>
        <taxon>Fusarium</taxon>
        <taxon>Fusarium lateritium species complex</taxon>
    </lineage>
</organism>
<reference evidence="2" key="1">
    <citation type="journal article" date="2020" name="BMC Genomics">
        <title>Correction to: Identification and distribution of gene clusters required for synthesis of sphingolipid metabolism inhibitors in diverse species of the filamentous fungus Fusarium.</title>
        <authorList>
            <person name="Kim H.S."/>
            <person name="Lohmar J.M."/>
            <person name="Busman M."/>
            <person name="Brown D.W."/>
            <person name="Naumann T.A."/>
            <person name="Divon H.H."/>
            <person name="Lysoe E."/>
            <person name="Uhlig S."/>
            <person name="Proctor R.H."/>
        </authorList>
    </citation>
    <scope>NUCLEOTIDE SEQUENCE</scope>
    <source>
        <strain evidence="2">NRRL 20472</strain>
    </source>
</reference>
<accession>A0A8H4XF85</accession>
<proteinExistence type="predicted"/>
<reference evidence="2" key="2">
    <citation type="submission" date="2020-05" db="EMBL/GenBank/DDBJ databases">
        <authorList>
            <person name="Kim H.-S."/>
            <person name="Proctor R.H."/>
            <person name="Brown D.W."/>
        </authorList>
    </citation>
    <scope>NUCLEOTIDE SEQUENCE</scope>
    <source>
        <strain evidence="2">NRRL 20472</strain>
    </source>
</reference>
<feature type="compositionally biased region" description="Polar residues" evidence="1">
    <location>
        <begin position="23"/>
        <end position="35"/>
    </location>
</feature>
<comment type="caution">
    <text evidence="2">The sequence shown here is derived from an EMBL/GenBank/DDBJ whole genome shotgun (WGS) entry which is preliminary data.</text>
</comment>
<dbReference type="OrthoDB" id="5072679at2759"/>
<sequence length="205" mass="22794">MDLCITAEEPFAYEPPKTKPFTPVSSSPTRATTPRKSPRPFATSSSPTLLSPMSPASGLEFELIIHDPSNDSSLTHPWDLPGTPLRIPLDTSRVQLLALLRAQLPIPDTSSGKSRRSRPVRRPKLIAATLYWTFRGTILPLGPSDKEWHYRDPITKTDIMGRTELEWFLLKEMMASSGGALKCYFAIRGEAIPKKTTGWWFGSGV</sequence>
<dbReference type="Proteomes" id="UP000622797">
    <property type="component" value="Unassembled WGS sequence"/>
</dbReference>
<name>A0A8H4XF85_9HYPO</name>
<protein>
    <submittedName>
        <fullName evidence="2">Uncharacterized protein</fullName>
    </submittedName>
</protein>